<evidence type="ECO:0000256" key="7">
    <source>
        <dbReference type="SAM" id="Phobius"/>
    </source>
</evidence>
<accession>A0ABY8K1W2</accession>
<feature type="transmembrane region" description="Helical" evidence="7">
    <location>
        <begin position="157"/>
        <end position="177"/>
    </location>
</feature>
<evidence type="ECO:0000256" key="2">
    <source>
        <dbReference type="ARBA" id="ARBA00022692"/>
    </source>
</evidence>
<keyword evidence="10" id="KW-1185">Reference proteome</keyword>
<dbReference type="InterPro" id="IPR011701">
    <property type="entry name" value="MFS"/>
</dbReference>
<evidence type="ECO:0000256" key="4">
    <source>
        <dbReference type="ARBA" id="ARBA00023136"/>
    </source>
</evidence>
<dbReference type="SUPFAM" id="SSF103473">
    <property type="entry name" value="MFS general substrate transporter"/>
    <property type="match status" value="1"/>
</dbReference>
<feature type="region of interest" description="Disordered" evidence="6">
    <location>
        <begin position="1"/>
        <end position="22"/>
    </location>
</feature>
<dbReference type="EMBL" id="CP121682">
    <property type="protein sequence ID" value="WGD42046.1"/>
    <property type="molecule type" value="Genomic_DNA"/>
</dbReference>
<gene>
    <name evidence="9" type="ORF">PYS65_18805</name>
</gene>
<reference evidence="9 10" key="1">
    <citation type="submission" date="2023-03" db="EMBL/GenBank/DDBJ databases">
        <authorList>
            <person name="Mo P."/>
        </authorList>
    </citation>
    <scope>NUCLEOTIDE SEQUENCE [LARGE SCALE GENOMIC DNA]</scope>
    <source>
        <strain evidence="9 10">HUAS 5</strain>
    </source>
</reference>
<feature type="transmembrane region" description="Helical" evidence="7">
    <location>
        <begin position="480"/>
        <end position="498"/>
    </location>
</feature>
<organism evidence="9 10">
    <name type="scientific">Streptomyces cathayae</name>
    <dbReference type="NCBI Taxonomy" id="3031124"/>
    <lineage>
        <taxon>Bacteria</taxon>
        <taxon>Bacillati</taxon>
        <taxon>Actinomycetota</taxon>
        <taxon>Actinomycetes</taxon>
        <taxon>Kitasatosporales</taxon>
        <taxon>Streptomycetaceae</taxon>
        <taxon>Streptomyces</taxon>
    </lineage>
</organism>
<evidence type="ECO:0000256" key="5">
    <source>
        <dbReference type="ARBA" id="ARBA00023251"/>
    </source>
</evidence>
<evidence type="ECO:0000256" key="6">
    <source>
        <dbReference type="SAM" id="MobiDB-lite"/>
    </source>
</evidence>
<dbReference type="PANTHER" id="PTHR42718:SF42">
    <property type="entry name" value="EXPORT PROTEIN"/>
    <property type="match status" value="1"/>
</dbReference>
<dbReference type="RefSeq" id="WP_279335106.1">
    <property type="nucleotide sequence ID" value="NZ_CP121682.1"/>
</dbReference>
<feature type="transmembrane region" description="Helical" evidence="7">
    <location>
        <begin position="183"/>
        <end position="207"/>
    </location>
</feature>
<feature type="transmembrane region" description="Helical" evidence="7">
    <location>
        <begin position="326"/>
        <end position="342"/>
    </location>
</feature>
<evidence type="ECO:0000259" key="8">
    <source>
        <dbReference type="PROSITE" id="PS50850"/>
    </source>
</evidence>
<protein>
    <submittedName>
        <fullName evidence="9">MFS transporter</fullName>
    </submittedName>
</protein>
<keyword evidence="3 7" id="KW-1133">Transmembrane helix</keyword>
<feature type="transmembrane region" description="Helical" evidence="7">
    <location>
        <begin position="423"/>
        <end position="444"/>
    </location>
</feature>
<keyword evidence="5" id="KW-0046">Antibiotic resistance</keyword>
<dbReference type="Pfam" id="PF07690">
    <property type="entry name" value="MFS_1"/>
    <property type="match status" value="1"/>
</dbReference>
<feature type="domain" description="Major facilitator superfamily (MFS) profile" evidence="8">
    <location>
        <begin position="32"/>
        <end position="501"/>
    </location>
</feature>
<dbReference type="Proteomes" id="UP001216440">
    <property type="component" value="Chromosome"/>
</dbReference>
<evidence type="ECO:0000256" key="3">
    <source>
        <dbReference type="ARBA" id="ARBA00022989"/>
    </source>
</evidence>
<name>A0ABY8K1W2_9ACTN</name>
<evidence type="ECO:0000313" key="9">
    <source>
        <dbReference type="EMBL" id="WGD42046.1"/>
    </source>
</evidence>
<feature type="transmembrane region" description="Helical" evidence="7">
    <location>
        <begin position="70"/>
        <end position="86"/>
    </location>
</feature>
<dbReference type="PRINTS" id="PR01036">
    <property type="entry name" value="TCRTETB"/>
</dbReference>
<comment type="subcellular location">
    <subcellularLocation>
        <location evidence="1">Cell membrane</location>
        <topology evidence="1">Multi-pass membrane protein</topology>
    </subcellularLocation>
</comment>
<keyword evidence="2 7" id="KW-0812">Transmembrane</keyword>
<keyword evidence="4 7" id="KW-0472">Membrane</keyword>
<feature type="transmembrane region" description="Helical" evidence="7">
    <location>
        <begin position="98"/>
        <end position="116"/>
    </location>
</feature>
<evidence type="ECO:0000256" key="1">
    <source>
        <dbReference type="ARBA" id="ARBA00004651"/>
    </source>
</evidence>
<proteinExistence type="predicted"/>
<feature type="transmembrane region" description="Helical" evidence="7">
    <location>
        <begin position="287"/>
        <end position="306"/>
    </location>
</feature>
<sequence length="525" mass="53424">MTTSPSPQEQTPDRVADDRVPRTQGHPRRWLILGVICLAQLTVLLDNTVLNVAIPSLTREMDASTADIQWMINAYSLVQSGLLLSAGNAADRYGRKKMLATGLVLFGAGSLVAGLADSSGQLIAARAGMGIGGALLLTTTLAVAMQIFPPEEQTRAIGIWSAVNALGFATGPLLGGFMLNHFWWGAIFLINLPIAALGLVAVVALVPESKNPEGERPDLLGALLSTVGMAALVYAIISGPEHGWTSARVLMTALSAVAVLGVFAYWESRIPYPMLDLNFFGNRRFTGAVAGATLITFGMGGALFLLTQHLQFVLGYGPLEAGLRTAPLALAVVALNFTGLAARATASMGVPVSIALGMTLMSGGLVSIATLTAHGYPGTLLGLVLIGVGTAIANPVMAHAIMSSIPQEKAGVGAGINGTLAEFGNGLGVAVLGAVLGARFAALIPVEAGSLPAALAAADSASERGRVTEAFSSGLETSQLVGASAVLLGGLLAAALLHRAGRADAGAKAGQDPACAGPCGDPDRT</sequence>
<dbReference type="InterPro" id="IPR020846">
    <property type="entry name" value="MFS_dom"/>
</dbReference>
<feature type="compositionally biased region" description="Polar residues" evidence="6">
    <location>
        <begin position="1"/>
        <end position="10"/>
    </location>
</feature>
<feature type="compositionally biased region" description="Basic and acidic residues" evidence="6">
    <location>
        <begin position="11"/>
        <end position="21"/>
    </location>
</feature>
<dbReference type="InterPro" id="IPR005829">
    <property type="entry name" value="Sugar_transporter_CS"/>
</dbReference>
<dbReference type="InterPro" id="IPR036259">
    <property type="entry name" value="MFS_trans_sf"/>
</dbReference>
<dbReference type="Gene3D" id="1.20.1250.20">
    <property type="entry name" value="MFS general substrate transporter like domains"/>
    <property type="match status" value="1"/>
</dbReference>
<feature type="transmembrane region" description="Helical" evidence="7">
    <location>
        <begin position="380"/>
        <end position="402"/>
    </location>
</feature>
<feature type="transmembrane region" description="Helical" evidence="7">
    <location>
        <begin position="30"/>
        <end position="50"/>
    </location>
</feature>
<evidence type="ECO:0000313" key="10">
    <source>
        <dbReference type="Proteomes" id="UP001216440"/>
    </source>
</evidence>
<feature type="transmembrane region" description="Helical" evidence="7">
    <location>
        <begin position="354"/>
        <end position="374"/>
    </location>
</feature>
<dbReference type="PANTHER" id="PTHR42718">
    <property type="entry name" value="MAJOR FACILITATOR SUPERFAMILY MULTIDRUG TRANSPORTER MFSC"/>
    <property type="match status" value="1"/>
</dbReference>
<dbReference type="CDD" id="cd17321">
    <property type="entry name" value="MFS_MMR_MDR_like"/>
    <property type="match status" value="1"/>
</dbReference>
<dbReference type="PROSITE" id="PS50850">
    <property type="entry name" value="MFS"/>
    <property type="match status" value="1"/>
</dbReference>
<feature type="transmembrane region" description="Helical" evidence="7">
    <location>
        <begin position="219"/>
        <end position="237"/>
    </location>
</feature>
<feature type="transmembrane region" description="Helical" evidence="7">
    <location>
        <begin position="122"/>
        <end position="145"/>
    </location>
</feature>
<feature type="transmembrane region" description="Helical" evidence="7">
    <location>
        <begin position="249"/>
        <end position="266"/>
    </location>
</feature>
<dbReference type="PROSITE" id="PS00216">
    <property type="entry name" value="SUGAR_TRANSPORT_1"/>
    <property type="match status" value="1"/>
</dbReference>